<dbReference type="Pfam" id="PF02223">
    <property type="entry name" value="Thymidylate_kin"/>
    <property type="match status" value="1"/>
</dbReference>
<dbReference type="InterPro" id="IPR039430">
    <property type="entry name" value="Thymidylate_kin-like_dom"/>
</dbReference>
<comment type="caution">
    <text evidence="14">The sequence shown here is derived from an EMBL/GenBank/DDBJ whole genome shotgun (WGS) entry which is preliminary data.</text>
</comment>
<dbReference type="GO" id="GO:0005524">
    <property type="term" value="F:ATP binding"/>
    <property type="evidence" value="ECO:0007669"/>
    <property type="project" value="UniProtKB-UniRule"/>
</dbReference>
<keyword evidence="4 11" id="KW-0808">Transferase</keyword>
<evidence type="ECO:0000256" key="4">
    <source>
        <dbReference type="ARBA" id="ARBA00022679"/>
    </source>
</evidence>
<evidence type="ECO:0000256" key="6">
    <source>
        <dbReference type="ARBA" id="ARBA00022741"/>
    </source>
</evidence>
<feature type="binding site" evidence="11">
    <location>
        <begin position="13"/>
        <end position="20"/>
    </location>
    <ligand>
        <name>ATP</name>
        <dbReference type="ChEBI" id="CHEBI:30616"/>
    </ligand>
</feature>
<evidence type="ECO:0000313" key="15">
    <source>
        <dbReference type="Proteomes" id="UP000280668"/>
    </source>
</evidence>
<evidence type="ECO:0000256" key="10">
    <source>
        <dbReference type="ARBA" id="ARBA00057735"/>
    </source>
</evidence>
<dbReference type="PROSITE" id="PS01331">
    <property type="entry name" value="THYMIDYLATE_KINASE"/>
    <property type="match status" value="1"/>
</dbReference>
<gene>
    <name evidence="11" type="primary">tmk</name>
    <name evidence="14" type="ORF">EDD31_1592</name>
</gene>
<dbReference type="GO" id="GO:0006227">
    <property type="term" value="P:dUDP biosynthetic process"/>
    <property type="evidence" value="ECO:0007669"/>
    <property type="project" value="TreeGrafter"/>
</dbReference>
<dbReference type="CDD" id="cd01672">
    <property type="entry name" value="TMPK"/>
    <property type="match status" value="1"/>
</dbReference>
<dbReference type="GO" id="GO:0006233">
    <property type="term" value="P:dTDP biosynthetic process"/>
    <property type="evidence" value="ECO:0007669"/>
    <property type="project" value="InterPro"/>
</dbReference>
<dbReference type="Proteomes" id="UP000280668">
    <property type="component" value="Unassembled WGS sequence"/>
</dbReference>
<dbReference type="PANTHER" id="PTHR10344:SF4">
    <property type="entry name" value="UMP-CMP KINASE 2, MITOCHONDRIAL"/>
    <property type="match status" value="1"/>
</dbReference>
<evidence type="ECO:0000256" key="2">
    <source>
        <dbReference type="ARBA" id="ARBA00012980"/>
    </source>
</evidence>
<evidence type="ECO:0000313" key="14">
    <source>
        <dbReference type="EMBL" id="ROR73220.1"/>
    </source>
</evidence>
<evidence type="ECO:0000259" key="13">
    <source>
        <dbReference type="Pfam" id="PF02223"/>
    </source>
</evidence>
<dbReference type="AlphaFoldDB" id="A0A3N2BD87"/>
<comment type="catalytic activity">
    <reaction evidence="9 11">
        <text>dTMP + ATP = dTDP + ADP</text>
        <dbReference type="Rhea" id="RHEA:13517"/>
        <dbReference type="ChEBI" id="CHEBI:30616"/>
        <dbReference type="ChEBI" id="CHEBI:58369"/>
        <dbReference type="ChEBI" id="CHEBI:63528"/>
        <dbReference type="ChEBI" id="CHEBI:456216"/>
        <dbReference type="EC" id="2.7.4.9"/>
    </reaction>
</comment>
<protein>
    <recommendedName>
        <fullName evidence="3 11">Thymidylate kinase</fullName>
        <ecNumber evidence="2 11">2.7.4.9</ecNumber>
    </recommendedName>
    <alternativeName>
        <fullName evidence="11">dTMP kinase</fullName>
    </alternativeName>
</protein>
<dbReference type="FunFam" id="3.40.50.300:FF:000225">
    <property type="entry name" value="Thymidylate kinase"/>
    <property type="match status" value="1"/>
</dbReference>
<dbReference type="InterPro" id="IPR027417">
    <property type="entry name" value="P-loop_NTPase"/>
</dbReference>
<dbReference type="EC" id="2.7.4.9" evidence="2 11"/>
<dbReference type="EMBL" id="RKHK01000001">
    <property type="protein sequence ID" value="ROR73220.1"/>
    <property type="molecule type" value="Genomic_DNA"/>
</dbReference>
<evidence type="ECO:0000256" key="8">
    <source>
        <dbReference type="ARBA" id="ARBA00022840"/>
    </source>
</evidence>
<keyword evidence="7 11" id="KW-0418">Kinase</keyword>
<organism evidence="14 15">
    <name type="scientific">Bogoriella caseilytica</name>
    <dbReference type="NCBI Taxonomy" id="56055"/>
    <lineage>
        <taxon>Bacteria</taxon>
        <taxon>Bacillati</taxon>
        <taxon>Actinomycetota</taxon>
        <taxon>Actinomycetes</taxon>
        <taxon>Micrococcales</taxon>
        <taxon>Bogoriellaceae</taxon>
        <taxon>Bogoriella</taxon>
    </lineage>
</organism>
<dbReference type="Gene3D" id="3.40.50.300">
    <property type="entry name" value="P-loop containing nucleotide triphosphate hydrolases"/>
    <property type="match status" value="1"/>
</dbReference>
<dbReference type="NCBIfam" id="TIGR00041">
    <property type="entry name" value="DTMP_kinase"/>
    <property type="match status" value="1"/>
</dbReference>
<keyword evidence="6 11" id="KW-0547">Nucleotide-binding</keyword>
<comment type="similarity">
    <text evidence="1 11">Belongs to the thymidylate kinase family.</text>
</comment>
<dbReference type="GO" id="GO:0005829">
    <property type="term" value="C:cytosol"/>
    <property type="evidence" value="ECO:0007669"/>
    <property type="project" value="TreeGrafter"/>
</dbReference>
<name>A0A3N2BD87_9MICO</name>
<accession>A0A3N2BD87</accession>
<evidence type="ECO:0000256" key="11">
    <source>
        <dbReference type="HAMAP-Rule" id="MF_00165"/>
    </source>
</evidence>
<evidence type="ECO:0000256" key="1">
    <source>
        <dbReference type="ARBA" id="ARBA00009776"/>
    </source>
</evidence>
<keyword evidence="5 11" id="KW-0545">Nucleotide biosynthesis</keyword>
<keyword evidence="8 11" id="KW-0067">ATP-binding</keyword>
<evidence type="ECO:0000256" key="9">
    <source>
        <dbReference type="ARBA" id="ARBA00048743"/>
    </source>
</evidence>
<dbReference type="GO" id="GO:0006235">
    <property type="term" value="P:dTTP biosynthetic process"/>
    <property type="evidence" value="ECO:0007669"/>
    <property type="project" value="UniProtKB-UniRule"/>
</dbReference>
<feature type="domain" description="Thymidylate kinase-like" evidence="13">
    <location>
        <begin position="11"/>
        <end position="196"/>
    </location>
</feature>
<evidence type="ECO:0000256" key="3">
    <source>
        <dbReference type="ARBA" id="ARBA00017144"/>
    </source>
</evidence>
<dbReference type="HAMAP" id="MF_00165">
    <property type="entry name" value="Thymidylate_kinase"/>
    <property type="match status" value="1"/>
</dbReference>
<dbReference type="SUPFAM" id="SSF52540">
    <property type="entry name" value="P-loop containing nucleoside triphosphate hydrolases"/>
    <property type="match status" value="1"/>
</dbReference>
<dbReference type="GO" id="GO:0004798">
    <property type="term" value="F:dTMP kinase activity"/>
    <property type="evidence" value="ECO:0007669"/>
    <property type="project" value="UniProtKB-UniRule"/>
</dbReference>
<dbReference type="RefSeq" id="WP_123303669.1">
    <property type="nucleotide sequence ID" value="NZ_RKHK01000001.1"/>
</dbReference>
<proteinExistence type="inferred from homology"/>
<reference evidence="14 15" key="1">
    <citation type="submission" date="2018-11" db="EMBL/GenBank/DDBJ databases">
        <title>Sequencing the genomes of 1000 actinobacteria strains.</title>
        <authorList>
            <person name="Klenk H.-P."/>
        </authorList>
    </citation>
    <scope>NUCLEOTIDE SEQUENCE [LARGE SCALE GENOMIC DNA]</scope>
    <source>
        <strain evidence="14 15">DSM 11294</strain>
    </source>
</reference>
<sequence length="226" mass="24519">MSAHPGLFLSLEGGEGAGKTTQRALLGQWLESLGHEVVLTREPGGTALGHTLRQALLHGEDIDARTEALLYAADRAHHVASLVLPALRRGAVVITDRYLDSSVAYQGAARSLGPQEIRDLSLWATDGLLPELTVLLDIDPAVGAARRSEDPDRLEREPDAFHLAVREQFLALARAEAGRFVVVDAAASPEAVHEQIRARVEPLLPERRRPRNPCAVPARRALQEPS</sequence>
<evidence type="ECO:0000256" key="12">
    <source>
        <dbReference type="SAM" id="MobiDB-lite"/>
    </source>
</evidence>
<dbReference type="OrthoDB" id="9774907at2"/>
<dbReference type="InterPro" id="IPR018095">
    <property type="entry name" value="Thymidylate_kin_CS"/>
</dbReference>
<evidence type="ECO:0000256" key="7">
    <source>
        <dbReference type="ARBA" id="ARBA00022777"/>
    </source>
</evidence>
<dbReference type="InterPro" id="IPR018094">
    <property type="entry name" value="Thymidylate_kinase"/>
</dbReference>
<keyword evidence="15" id="KW-1185">Reference proteome</keyword>
<feature type="region of interest" description="Disordered" evidence="12">
    <location>
        <begin position="203"/>
        <end position="226"/>
    </location>
</feature>
<comment type="function">
    <text evidence="10 11">Phosphorylation of dTMP to form dTDP in both de novo and salvage pathways of dTTP synthesis.</text>
</comment>
<dbReference type="PANTHER" id="PTHR10344">
    <property type="entry name" value="THYMIDYLATE KINASE"/>
    <property type="match status" value="1"/>
</dbReference>
<evidence type="ECO:0000256" key="5">
    <source>
        <dbReference type="ARBA" id="ARBA00022727"/>
    </source>
</evidence>